<proteinExistence type="predicted"/>
<reference evidence="1 2" key="1">
    <citation type="submission" date="2023-10" db="EMBL/GenBank/DDBJ databases">
        <title>Draft genome sequence of Xylaria bambusicola isolate GMP-LS, the root and basal stem rot pathogen of sugarcane in Indonesia.</title>
        <authorList>
            <person name="Selvaraj P."/>
            <person name="Muralishankar V."/>
            <person name="Muruganantham S."/>
            <person name="Sp S."/>
            <person name="Haryani S."/>
            <person name="Lau K.J.X."/>
            <person name="Naqvi N.I."/>
        </authorList>
    </citation>
    <scope>NUCLEOTIDE SEQUENCE [LARGE SCALE GENOMIC DNA]</scope>
    <source>
        <strain evidence="1">GMP-LS</strain>
    </source>
</reference>
<accession>A0AAN7UPS6</accession>
<evidence type="ECO:0000313" key="1">
    <source>
        <dbReference type="EMBL" id="KAK5629306.1"/>
    </source>
</evidence>
<name>A0AAN7UPS6_9PEZI</name>
<gene>
    <name evidence="1" type="ORF">RRF57_005021</name>
</gene>
<dbReference type="Proteomes" id="UP001305414">
    <property type="component" value="Unassembled WGS sequence"/>
</dbReference>
<dbReference type="AlphaFoldDB" id="A0AAN7UPS6"/>
<sequence>MSSYAVYNCVLAFSPLVRERYARRYLSSPVPLAQPNDVAYAVHGALITSVIYTRFYHRLRDCTEAEGQKTRPRIGSLLIL</sequence>
<evidence type="ECO:0000313" key="2">
    <source>
        <dbReference type="Proteomes" id="UP001305414"/>
    </source>
</evidence>
<dbReference type="EMBL" id="JAWHQM010000011">
    <property type="protein sequence ID" value="KAK5629306.1"/>
    <property type="molecule type" value="Genomic_DNA"/>
</dbReference>
<protein>
    <submittedName>
        <fullName evidence="1">Uncharacterized protein</fullName>
    </submittedName>
</protein>
<keyword evidence="2" id="KW-1185">Reference proteome</keyword>
<organism evidence="1 2">
    <name type="scientific">Xylaria bambusicola</name>
    <dbReference type="NCBI Taxonomy" id="326684"/>
    <lineage>
        <taxon>Eukaryota</taxon>
        <taxon>Fungi</taxon>
        <taxon>Dikarya</taxon>
        <taxon>Ascomycota</taxon>
        <taxon>Pezizomycotina</taxon>
        <taxon>Sordariomycetes</taxon>
        <taxon>Xylariomycetidae</taxon>
        <taxon>Xylariales</taxon>
        <taxon>Xylariaceae</taxon>
        <taxon>Xylaria</taxon>
    </lineage>
</organism>
<comment type="caution">
    <text evidence="1">The sequence shown here is derived from an EMBL/GenBank/DDBJ whole genome shotgun (WGS) entry which is preliminary data.</text>
</comment>